<accession>A0AAE1IQH3</accession>
<comment type="caution">
    <text evidence="2">The sequence shown here is derived from an EMBL/GenBank/DDBJ whole genome shotgun (WGS) entry which is preliminary data.</text>
</comment>
<proteinExistence type="predicted"/>
<evidence type="ECO:0000256" key="1">
    <source>
        <dbReference type="SAM" id="MobiDB-lite"/>
    </source>
</evidence>
<gene>
    <name evidence="2" type="ORF">QN277_010020</name>
</gene>
<evidence type="ECO:0000313" key="3">
    <source>
        <dbReference type="Proteomes" id="UP001293593"/>
    </source>
</evidence>
<evidence type="ECO:0000313" key="2">
    <source>
        <dbReference type="EMBL" id="KAK4254671.1"/>
    </source>
</evidence>
<dbReference type="EMBL" id="JAWXYG010000014">
    <property type="protein sequence ID" value="KAK4254671.1"/>
    <property type="molecule type" value="Genomic_DNA"/>
</dbReference>
<reference evidence="2" key="1">
    <citation type="submission" date="2023-10" db="EMBL/GenBank/DDBJ databases">
        <title>Chromosome-level genome of the transformable northern wattle, Acacia crassicarpa.</title>
        <authorList>
            <person name="Massaro I."/>
            <person name="Sinha N.R."/>
            <person name="Poethig S."/>
            <person name="Leichty A.R."/>
        </authorList>
    </citation>
    <scope>NUCLEOTIDE SEQUENCE</scope>
    <source>
        <strain evidence="2">Acra3RX</strain>
        <tissue evidence="2">Leaf</tissue>
    </source>
</reference>
<sequence>MLGPLSQEQGRRLLRDSLHHQVIGSQIHRKPSPLPPQGRHHHHLLRDSQEVTSLGNPLPSGPPMELATLSWNPFCFLVWLPVLLSISFSDGF</sequence>
<dbReference type="Proteomes" id="UP001293593">
    <property type="component" value="Unassembled WGS sequence"/>
</dbReference>
<protein>
    <submittedName>
        <fullName evidence="2">Uncharacterized protein</fullName>
    </submittedName>
</protein>
<organism evidence="2 3">
    <name type="scientific">Acacia crassicarpa</name>
    <name type="common">northern wattle</name>
    <dbReference type="NCBI Taxonomy" id="499986"/>
    <lineage>
        <taxon>Eukaryota</taxon>
        <taxon>Viridiplantae</taxon>
        <taxon>Streptophyta</taxon>
        <taxon>Embryophyta</taxon>
        <taxon>Tracheophyta</taxon>
        <taxon>Spermatophyta</taxon>
        <taxon>Magnoliopsida</taxon>
        <taxon>eudicotyledons</taxon>
        <taxon>Gunneridae</taxon>
        <taxon>Pentapetalae</taxon>
        <taxon>rosids</taxon>
        <taxon>fabids</taxon>
        <taxon>Fabales</taxon>
        <taxon>Fabaceae</taxon>
        <taxon>Caesalpinioideae</taxon>
        <taxon>mimosoid clade</taxon>
        <taxon>Acacieae</taxon>
        <taxon>Acacia</taxon>
    </lineage>
</organism>
<dbReference type="AlphaFoldDB" id="A0AAE1IQH3"/>
<feature type="region of interest" description="Disordered" evidence="1">
    <location>
        <begin position="24"/>
        <end position="59"/>
    </location>
</feature>
<keyword evidence="3" id="KW-1185">Reference proteome</keyword>
<name>A0AAE1IQH3_9FABA</name>